<dbReference type="Proteomes" id="UP000255367">
    <property type="component" value="Unassembled WGS sequence"/>
</dbReference>
<sequence>MTELTPETLEAARKSLQECLSESVVPREYWDEIAHWLEATHVENLFLVGRDAIGAWWAAKEVRKLGFAINFAKSGCMPGNWFPEGENWDVAQANAKYKLVADWQCLIDHEALSKI</sequence>
<accession>A0A380NK43</accession>
<dbReference type="AlphaFoldDB" id="A0A380NK43"/>
<name>A0A380NK43_9FIRM</name>
<dbReference type="EMBL" id="UHIO01000001">
    <property type="protein sequence ID" value="SUP42913.1"/>
    <property type="molecule type" value="Genomic_DNA"/>
</dbReference>
<gene>
    <name evidence="1" type="ORF">NCTC12020_00992</name>
</gene>
<keyword evidence="2" id="KW-1185">Reference proteome</keyword>
<evidence type="ECO:0000313" key="2">
    <source>
        <dbReference type="Proteomes" id="UP000255367"/>
    </source>
</evidence>
<reference evidence="1 2" key="1">
    <citation type="submission" date="2018-06" db="EMBL/GenBank/DDBJ databases">
        <authorList>
            <consortium name="Pathogen Informatics"/>
            <person name="Doyle S."/>
        </authorList>
    </citation>
    <scope>NUCLEOTIDE SEQUENCE [LARGE SCALE GENOMIC DNA]</scope>
    <source>
        <strain evidence="1 2">NCTC12020</strain>
    </source>
</reference>
<protein>
    <submittedName>
        <fullName evidence="1">Uncharacterized protein</fullName>
    </submittedName>
</protein>
<evidence type="ECO:0000313" key="1">
    <source>
        <dbReference type="EMBL" id="SUP42913.1"/>
    </source>
</evidence>
<dbReference type="OrthoDB" id="1629339at2"/>
<proteinExistence type="predicted"/>
<organism evidence="1 2">
    <name type="scientific">Veillonella criceti</name>
    <dbReference type="NCBI Taxonomy" id="103891"/>
    <lineage>
        <taxon>Bacteria</taxon>
        <taxon>Bacillati</taxon>
        <taxon>Bacillota</taxon>
        <taxon>Negativicutes</taxon>
        <taxon>Veillonellales</taxon>
        <taxon>Veillonellaceae</taxon>
        <taxon>Veillonella</taxon>
    </lineage>
</organism>
<dbReference type="RefSeq" id="WP_115310188.1">
    <property type="nucleotide sequence ID" value="NZ_UHIO01000001.1"/>
</dbReference>